<keyword evidence="2" id="KW-0808">Transferase</keyword>
<reference evidence="2" key="1">
    <citation type="journal article" date="2012" name="Nature">
        <title>The oyster genome reveals stress adaptation and complexity of shell formation.</title>
        <authorList>
            <person name="Zhang G."/>
            <person name="Fang X."/>
            <person name="Guo X."/>
            <person name="Li L."/>
            <person name="Luo R."/>
            <person name="Xu F."/>
            <person name="Yang P."/>
            <person name="Zhang L."/>
            <person name="Wang X."/>
            <person name="Qi H."/>
            <person name="Xiong Z."/>
            <person name="Que H."/>
            <person name="Xie Y."/>
            <person name="Holland P.W."/>
            <person name="Paps J."/>
            <person name="Zhu Y."/>
            <person name="Wu F."/>
            <person name="Chen Y."/>
            <person name="Wang J."/>
            <person name="Peng C."/>
            <person name="Meng J."/>
            <person name="Yang L."/>
            <person name="Liu J."/>
            <person name="Wen B."/>
            <person name="Zhang N."/>
            <person name="Huang Z."/>
            <person name="Zhu Q."/>
            <person name="Feng Y."/>
            <person name="Mount A."/>
            <person name="Hedgecock D."/>
            <person name="Xu Z."/>
            <person name="Liu Y."/>
            <person name="Domazet-Loso T."/>
            <person name="Du Y."/>
            <person name="Sun X."/>
            <person name="Zhang S."/>
            <person name="Liu B."/>
            <person name="Cheng P."/>
            <person name="Jiang X."/>
            <person name="Li J."/>
            <person name="Fan D."/>
            <person name="Wang W."/>
            <person name="Fu W."/>
            <person name="Wang T."/>
            <person name="Wang B."/>
            <person name="Zhang J."/>
            <person name="Peng Z."/>
            <person name="Li Y."/>
            <person name="Li N."/>
            <person name="Wang J."/>
            <person name="Chen M."/>
            <person name="He Y."/>
            <person name="Tan F."/>
            <person name="Song X."/>
            <person name="Zheng Q."/>
            <person name="Huang R."/>
            <person name="Yang H."/>
            <person name="Du X."/>
            <person name="Chen L."/>
            <person name="Yang M."/>
            <person name="Gaffney P.M."/>
            <person name="Wang S."/>
            <person name="Luo L."/>
            <person name="She Z."/>
            <person name="Ming Y."/>
            <person name="Huang W."/>
            <person name="Zhang S."/>
            <person name="Huang B."/>
            <person name="Zhang Y."/>
            <person name="Qu T."/>
            <person name="Ni P."/>
            <person name="Miao G."/>
            <person name="Wang J."/>
            <person name="Wang Q."/>
            <person name="Steinberg C.E."/>
            <person name="Wang H."/>
            <person name="Li N."/>
            <person name="Qian L."/>
            <person name="Zhang G."/>
            <person name="Li Y."/>
            <person name="Yang H."/>
            <person name="Liu X."/>
            <person name="Wang J."/>
            <person name="Yin Y."/>
            <person name="Wang J."/>
        </authorList>
    </citation>
    <scope>NUCLEOTIDE SEQUENCE [LARGE SCALE GENOMIC DNA]</scope>
    <source>
        <strain evidence="2">05x7-T-G4-1.051#20</strain>
    </source>
</reference>
<evidence type="ECO:0000256" key="1">
    <source>
        <dbReference type="ARBA" id="ARBA00022536"/>
    </source>
</evidence>
<dbReference type="Gene3D" id="2.170.300.10">
    <property type="entry name" value="Tie2 ligand-binding domain superfamily"/>
    <property type="match status" value="1"/>
</dbReference>
<name>K1RAV5_MAGGI</name>
<dbReference type="InterPro" id="IPR042635">
    <property type="entry name" value="MEGF10/SREC1/2-like"/>
</dbReference>
<evidence type="ECO:0000313" key="2">
    <source>
        <dbReference type="EMBL" id="EKC38365.1"/>
    </source>
</evidence>
<dbReference type="InParanoid" id="K1RAV5"/>
<keyword evidence="2" id="KW-0418">Kinase</keyword>
<accession>K1RAV5</accession>
<dbReference type="PANTHER" id="PTHR24043:SF8">
    <property type="entry name" value="EGF-LIKE DOMAIN-CONTAINING PROTEIN"/>
    <property type="match status" value="1"/>
</dbReference>
<dbReference type="GO" id="GO:0016301">
    <property type="term" value="F:kinase activity"/>
    <property type="evidence" value="ECO:0007669"/>
    <property type="project" value="UniProtKB-KW"/>
</dbReference>
<keyword evidence="1" id="KW-0245">EGF-like domain</keyword>
<dbReference type="GO" id="GO:0005044">
    <property type="term" value="F:scavenger receptor activity"/>
    <property type="evidence" value="ECO:0007669"/>
    <property type="project" value="InterPro"/>
</dbReference>
<gene>
    <name evidence="2" type="ORF">CGI_10021806</name>
</gene>
<dbReference type="EMBL" id="JH818278">
    <property type="protein sequence ID" value="EKC38365.1"/>
    <property type="molecule type" value="Genomic_DNA"/>
</dbReference>
<dbReference type="PANTHER" id="PTHR24043">
    <property type="entry name" value="SCAVENGER RECEPTOR CLASS F"/>
    <property type="match status" value="1"/>
</dbReference>
<dbReference type="HOGENOM" id="CLU_1023965_0_0_1"/>
<organism evidence="2">
    <name type="scientific">Magallana gigas</name>
    <name type="common">Pacific oyster</name>
    <name type="synonym">Crassostrea gigas</name>
    <dbReference type="NCBI Taxonomy" id="29159"/>
    <lineage>
        <taxon>Eukaryota</taxon>
        <taxon>Metazoa</taxon>
        <taxon>Spiralia</taxon>
        <taxon>Lophotrochozoa</taxon>
        <taxon>Mollusca</taxon>
        <taxon>Bivalvia</taxon>
        <taxon>Autobranchia</taxon>
        <taxon>Pteriomorphia</taxon>
        <taxon>Ostreida</taxon>
        <taxon>Ostreoidea</taxon>
        <taxon>Ostreidae</taxon>
        <taxon>Magallana</taxon>
    </lineage>
</organism>
<proteinExistence type="predicted"/>
<keyword evidence="2" id="KW-0675">Receptor</keyword>
<sequence length="272" mass="29659">MNNFLIPRTFWQRMWSYVIVEVVLLWLMVIGTSCFVNLVSEQGLKGKAAMGADPEKPDWTAIKAIDGNPSQDYQSDSCAITNVDENRCSSTRFSPGCGQLCSDKCKNNHCDAFNGSCIHGCSDPKAITIDCIACPNGKFISNKSCVDCPGHCKDGASCNKLTGMCDDGCANHWIGTLCNICSDHYYGTDCNTPCGHCKNNDVCDKGNGSCPNGCQSHWQGERCEVCQDRFYNATCSAICGHCIRRELCEKHDGTCISGCSQNFEPPLCQGML</sequence>
<dbReference type="AlphaFoldDB" id="K1RAV5"/>
<protein>
    <submittedName>
        <fullName evidence="2">Tyrosine-protein kinase receptor Tie-1</fullName>
    </submittedName>
</protein>